<accession>A0A2W4T217</accession>
<dbReference type="AlphaFoldDB" id="A0A2W4T217"/>
<feature type="compositionally biased region" description="Basic residues" evidence="1">
    <location>
        <begin position="9"/>
        <end position="22"/>
    </location>
</feature>
<dbReference type="Proteomes" id="UP000249396">
    <property type="component" value="Unassembled WGS sequence"/>
</dbReference>
<feature type="region of interest" description="Disordered" evidence="1">
    <location>
        <begin position="1"/>
        <end position="28"/>
    </location>
</feature>
<gene>
    <name evidence="2" type="ORF">DM484_12155</name>
</gene>
<protein>
    <submittedName>
        <fullName evidence="2">Uncharacterized protein</fullName>
    </submittedName>
</protein>
<reference evidence="2 3" key="1">
    <citation type="journal article" date="2018" name="Aquat. Microb. Ecol.">
        <title>Gammaproteobacterial methanotrophs dominate.</title>
        <authorList>
            <person name="Rissanen A.J."/>
            <person name="Saarenheimo J."/>
            <person name="Tiirola M."/>
            <person name="Peura S."/>
            <person name="Aalto S.L."/>
            <person name="Karvinen A."/>
            <person name="Nykanen H."/>
        </authorList>
    </citation>
    <scope>NUCLEOTIDE SEQUENCE [LARGE SCALE GENOMIC DNA]</scope>
    <source>
        <strain evidence="2">AMbin10</strain>
    </source>
</reference>
<proteinExistence type="predicted"/>
<evidence type="ECO:0000313" key="2">
    <source>
        <dbReference type="EMBL" id="PZN78874.1"/>
    </source>
</evidence>
<evidence type="ECO:0000313" key="3">
    <source>
        <dbReference type="Proteomes" id="UP000249396"/>
    </source>
</evidence>
<evidence type="ECO:0000256" key="1">
    <source>
        <dbReference type="SAM" id="MobiDB-lite"/>
    </source>
</evidence>
<organism evidence="2 3">
    <name type="scientific">Candidatus Methylumidiphilus alinenensis</name>
    <dbReference type="NCBI Taxonomy" id="2202197"/>
    <lineage>
        <taxon>Bacteria</taxon>
        <taxon>Pseudomonadati</taxon>
        <taxon>Pseudomonadota</taxon>
        <taxon>Gammaproteobacteria</taxon>
        <taxon>Methylococcales</taxon>
        <taxon>Candidatus Methylumidiphilus</taxon>
    </lineage>
</organism>
<dbReference type="EMBL" id="QJPH01000312">
    <property type="protein sequence ID" value="PZN78874.1"/>
    <property type="molecule type" value="Genomic_DNA"/>
</dbReference>
<sequence length="209" mass="22959">MALSSKALQQKRTKKAAKKKGGKMPGASVRTGIPDVWLAAANAPIADVYTPEGLFETGLGTVWFSRRLEDGRYAVSAFLVDTYCLGVKNAMYNIFPPDHYHAELEKFLQRSSEQFNARDAAYARKLVELAVAYAHQLGIEPHADYKIAKLIFGDVDASSCEVTFSFGRDGSPCYISGPGDTPADHRRILKQLEKARKDPLALLTAGFDD</sequence>
<comment type="caution">
    <text evidence="2">The sequence shown here is derived from an EMBL/GenBank/DDBJ whole genome shotgun (WGS) entry which is preliminary data.</text>
</comment>
<name>A0A2W4T217_9GAMM</name>